<accession>A0A0F9BBD6</accession>
<protein>
    <submittedName>
        <fullName evidence="1">Uncharacterized protein</fullName>
    </submittedName>
</protein>
<feature type="non-terminal residue" evidence="1">
    <location>
        <position position="1"/>
    </location>
</feature>
<name>A0A0F9BBD6_9ZZZZ</name>
<organism evidence="1">
    <name type="scientific">marine sediment metagenome</name>
    <dbReference type="NCBI Taxonomy" id="412755"/>
    <lineage>
        <taxon>unclassified sequences</taxon>
        <taxon>metagenomes</taxon>
        <taxon>ecological metagenomes</taxon>
    </lineage>
</organism>
<reference evidence="1" key="1">
    <citation type="journal article" date="2015" name="Nature">
        <title>Complex archaea that bridge the gap between prokaryotes and eukaryotes.</title>
        <authorList>
            <person name="Spang A."/>
            <person name="Saw J.H."/>
            <person name="Jorgensen S.L."/>
            <person name="Zaremba-Niedzwiedzka K."/>
            <person name="Martijn J."/>
            <person name="Lind A.E."/>
            <person name="van Eijk R."/>
            <person name="Schleper C."/>
            <person name="Guy L."/>
            <person name="Ettema T.J."/>
        </authorList>
    </citation>
    <scope>NUCLEOTIDE SEQUENCE</scope>
</reference>
<gene>
    <name evidence="1" type="ORF">LCGC14_2810210</name>
</gene>
<dbReference type="EMBL" id="LAZR01052980">
    <property type="protein sequence ID" value="KKK81761.1"/>
    <property type="molecule type" value="Genomic_DNA"/>
</dbReference>
<comment type="caution">
    <text evidence="1">The sequence shown here is derived from an EMBL/GenBank/DDBJ whole genome shotgun (WGS) entry which is preliminary data.</text>
</comment>
<evidence type="ECO:0000313" key="1">
    <source>
        <dbReference type="EMBL" id="KKK81761.1"/>
    </source>
</evidence>
<sequence length="92" mass="10739">RMNWADIGGRTKVQHVVVNWNYGINVSILCKHHIAWRTRVKEGDRQLPHCQQCIDVLKKLIRESTVKYEFKAPKNYVSPLTGKTYSKNETTI</sequence>
<dbReference type="AlphaFoldDB" id="A0A0F9BBD6"/>
<proteinExistence type="predicted"/>